<name>A0ABU7FKJ5_9ACTN</name>
<comment type="caution">
    <text evidence="8">The sequence shown here is derived from an EMBL/GenBank/DDBJ whole genome shotgun (WGS) entry which is preliminary data.</text>
</comment>
<protein>
    <submittedName>
        <fullName evidence="8">Hsp70 family protein</fullName>
    </submittedName>
</protein>
<evidence type="ECO:0000256" key="1">
    <source>
        <dbReference type="ARBA" id="ARBA00007381"/>
    </source>
</evidence>
<dbReference type="PRINTS" id="PR00301">
    <property type="entry name" value="HEATSHOCK70"/>
</dbReference>
<organism evidence="8 9">
    <name type="scientific">Streptomyces chiangmaiensis</name>
    <dbReference type="NCBI Taxonomy" id="766497"/>
    <lineage>
        <taxon>Bacteria</taxon>
        <taxon>Bacillati</taxon>
        <taxon>Actinomycetota</taxon>
        <taxon>Actinomycetes</taxon>
        <taxon>Kitasatosporales</taxon>
        <taxon>Streptomycetaceae</taxon>
        <taxon>Streptomyces</taxon>
    </lineage>
</organism>
<dbReference type="Gene3D" id="3.90.640.10">
    <property type="entry name" value="Actin, Chain A, domain 4"/>
    <property type="match status" value="1"/>
</dbReference>
<evidence type="ECO:0000256" key="4">
    <source>
        <dbReference type="ARBA" id="ARBA00022840"/>
    </source>
</evidence>
<dbReference type="InterPro" id="IPR013126">
    <property type="entry name" value="Hsp_70_fam"/>
</dbReference>
<keyword evidence="4 7" id="KW-0067">ATP-binding</keyword>
<dbReference type="Pfam" id="PF00012">
    <property type="entry name" value="HSP70"/>
    <property type="match status" value="2"/>
</dbReference>
<evidence type="ECO:0000256" key="5">
    <source>
        <dbReference type="ARBA" id="ARBA00023016"/>
    </source>
</evidence>
<keyword evidence="3 7" id="KW-0547">Nucleotide-binding</keyword>
<dbReference type="PROSITE" id="PS00297">
    <property type="entry name" value="HSP70_1"/>
    <property type="match status" value="1"/>
</dbReference>
<dbReference type="Proteomes" id="UP001333996">
    <property type="component" value="Unassembled WGS sequence"/>
</dbReference>
<keyword evidence="2" id="KW-0597">Phosphoprotein</keyword>
<dbReference type="PROSITE" id="PS00329">
    <property type="entry name" value="HSP70_2"/>
    <property type="match status" value="1"/>
</dbReference>
<keyword evidence="9" id="KW-1185">Reference proteome</keyword>
<dbReference type="InterPro" id="IPR029047">
    <property type="entry name" value="HSP70_peptide-bd_sf"/>
</dbReference>
<dbReference type="InterPro" id="IPR018181">
    <property type="entry name" value="Heat_shock_70_CS"/>
</dbReference>
<evidence type="ECO:0000313" key="8">
    <source>
        <dbReference type="EMBL" id="MED7824182.1"/>
    </source>
</evidence>
<comment type="similarity">
    <text evidence="1 7">Belongs to the heat shock protein 70 family.</text>
</comment>
<dbReference type="EMBL" id="JAYWVC010000064">
    <property type="protein sequence ID" value="MED7824182.1"/>
    <property type="molecule type" value="Genomic_DNA"/>
</dbReference>
<keyword evidence="6" id="KW-0143">Chaperone</keyword>
<evidence type="ECO:0000256" key="3">
    <source>
        <dbReference type="ARBA" id="ARBA00022741"/>
    </source>
</evidence>
<evidence type="ECO:0000256" key="2">
    <source>
        <dbReference type="ARBA" id="ARBA00022553"/>
    </source>
</evidence>
<gene>
    <name evidence="8" type="ORF">VXC91_19900</name>
</gene>
<dbReference type="Gene3D" id="3.30.420.40">
    <property type="match status" value="2"/>
</dbReference>
<accession>A0ABU7FKJ5</accession>
<evidence type="ECO:0000256" key="6">
    <source>
        <dbReference type="ARBA" id="ARBA00023186"/>
    </source>
</evidence>
<dbReference type="RefSeq" id="WP_329508631.1">
    <property type="nucleotide sequence ID" value="NZ_BAAAYZ010000085.1"/>
</dbReference>
<dbReference type="SUPFAM" id="SSF53067">
    <property type="entry name" value="Actin-like ATPase domain"/>
    <property type="match status" value="2"/>
</dbReference>
<proteinExistence type="inferred from homology"/>
<dbReference type="InterPro" id="IPR043129">
    <property type="entry name" value="ATPase_NBD"/>
</dbReference>
<sequence length="714" mass="77500">MKAIGIDLGTTNSAVSRYESGRSVAKILTNSDGETLTPSVVGIRKGAGGKVRQLVGRAAVNYAELQPTDTIFSVKRLMGRDFADPVVKEAAGRLNYEVVTGEGDDPRVHVVLGGETCTPAEISRIILEKLKRDAERALGEEITHAVVTVPAYFRDAQRAATREAGQKAGLVVKKIIDEPTAAAIAFGLELSEQERKRVLVYDLGGGTFDISILQMTRDKTGRSHFQVLHFVGDNWLGGDDFDNKIVDLVMAEIAAEAGPTAAANKHLRLQVKRKAEEVKRALSQAVSSEDEQDIIIPGAFKFPDGGLGDVETAISLGEFNRLVNPLVERTMDLVRGALADQGLTKEDITDVLLVGGSTLVPQVYKTVEAEFGAQKVRRDVNPMECVALGAAILAGTTEGIECPNSECKRTNEEDAQRCSNCGTSLAGAAPTQSAPQIYEVTGMSLGIGAVRGNQQDVFIPIIPRGTSYPLPEPMTRTFQATDGRRIRVPVYEGDSNVASKNHEQGVVEFDLPSEIDVDSRVEVTFNYDADRIVTVRIAVPGTDMVQSAALRTDTHRTPAPQAHPIDPGEVDVREELEITVAEVKRFLKEHGQYMDSTQAMKIRRDLEQAARAKDFSDDAECGRMINVLRKDLYSSGLASQLVLAEQATNSAAPALAREIQESVSKLQSSYHSGNRALAEQQSMHLNSLIGRAFRDRDVEIVDGREDHGGLLRFD</sequence>
<evidence type="ECO:0000313" key="9">
    <source>
        <dbReference type="Proteomes" id="UP001333996"/>
    </source>
</evidence>
<reference evidence="8" key="1">
    <citation type="submission" date="2024-01" db="EMBL/GenBank/DDBJ databases">
        <title>First draft genome sequence data of TA4-1, the type strain of Gram-positive actinobacterium Streptomyces chiangmaiensis.</title>
        <authorList>
            <person name="Yasawong M."/>
            <person name="Nantapong N."/>
        </authorList>
    </citation>
    <scope>NUCLEOTIDE SEQUENCE</scope>
    <source>
        <strain evidence="8">TA4-1</strain>
    </source>
</reference>
<dbReference type="SUPFAM" id="SSF100920">
    <property type="entry name" value="Heat shock protein 70kD (HSP70), peptide-binding domain"/>
    <property type="match status" value="1"/>
</dbReference>
<evidence type="ECO:0000256" key="7">
    <source>
        <dbReference type="RuleBase" id="RU003322"/>
    </source>
</evidence>
<keyword evidence="5" id="KW-0346">Stress response</keyword>
<dbReference type="PANTHER" id="PTHR19375">
    <property type="entry name" value="HEAT SHOCK PROTEIN 70KDA"/>
    <property type="match status" value="1"/>
</dbReference>
<dbReference type="Gene3D" id="2.60.34.10">
    <property type="entry name" value="Substrate Binding Domain Of DNAk, Chain A, domain 1"/>
    <property type="match status" value="1"/>
</dbReference>